<gene>
    <name evidence="2" type="ORF">ACFQLX_13850</name>
</gene>
<dbReference type="Proteomes" id="UP001596413">
    <property type="component" value="Unassembled WGS sequence"/>
</dbReference>
<keyword evidence="1" id="KW-0812">Transmembrane</keyword>
<proteinExistence type="predicted"/>
<protein>
    <submittedName>
        <fullName evidence="2">Uncharacterized protein</fullName>
    </submittedName>
</protein>
<reference evidence="3" key="1">
    <citation type="journal article" date="2019" name="Int. J. Syst. Evol. Microbiol.">
        <title>The Global Catalogue of Microorganisms (GCM) 10K type strain sequencing project: providing services to taxonomists for standard genome sequencing and annotation.</title>
        <authorList>
            <consortium name="The Broad Institute Genomics Platform"/>
            <consortium name="The Broad Institute Genome Sequencing Center for Infectious Disease"/>
            <person name="Wu L."/>
            <person name="Ma J."/>
        </authorList>
    </citation>
    <scope>NUCLEOTIDE SEQUENCE [LARGE SCALE GENOMIC DNA]</scope>
    <source>
        <strain evidence="3">CGMCC 1.13681</strain>
    </source>
</reference>
<keyword evidence="1" id="KW-1133">Transmembrane helix</keyword>
<evidence type="ECO:0000313" key="3">
    <source>
        <dbReference type="Proteomes" id="UP001596413"/>
    </source>
</evidence>
<feature type="transmembrane region" description="Helical" evidence="1">
    <location>
        <begin position="126"/>
        <end position="148"/>
    </location>
</feature>
<organism evidence="2 3">
    <name type="scientific">Streptomyces polyrhachis</name>
    <dbReference type="NCBI Taxonomy" id="1282885"/>
    <lineage>
        <taxon>Bacteria</taxon>
        <taxon>Bacillati</taxon>
        <taxon>Actinomycetota</taxon>
        <taxon>Actinomycetes</taxon>
        <taxon>Kitasatosporales</taxon>
        <taxon>Streptomycetaceae</taxon>
        <taxon>Streptomyces</taxon>
    </lineage>
</organism>
<sequence length="154" mass="15901">MAVSKSAASPLILHGRSGTRARLDGDAFVLEQGGALRRIPLSAIARVEIAGRGDRTLRVTLTAAPGDQPAHHAVRCASAPAVRAFAAALTEAVPVRDAAERQAERAARVPLERVARWRLPRLTAQTWMLVAVAGGLSLAGSLGTAAAGSSGSRL</sequence>
<evidence type="ECO:0000256" key="1">
    <source>
        <dbReference type="SAM" id="Phobius"/>
    </source>
</evidence>
<keyword evidence="1" id="KW-0472">Membrane</keyword>
<comment type="caution">
    <text evidence="2">The sequence shown here is derived from an EMBL/GenBank/DDBJ whole genome shotgun (WGS) entry which is preliminary data.</text>
</comment>
<dbReference type="RefSeq" id="WP_386414813.1">
    <property type="nucleotide sequence ID" value="NZ_JBHSZO010000019.1"/>
</dbReference>
<accession>A0ABW2GHZ9</accession>
<keyword evidence="3" id="KW-1185">Reference proteome</keyword>
<name>A0ABW2GHZ9_9ACTN</name>
<evidence type="ECO:0000313" key="2">
    <source>
        <dbReference type="EMBL" id="MFC7219242.1"/>
    </source>
</evidence>
<dbReference type="EMBL" id="JBHSZO010000019">
    <property type="protein sequence ID" value="MFC7219242.1"/>
    <property type="molecule type" value="Genomic_DNA"/>
</dbReference>